<keyword evidence="4" id="KW-1185">Reference proteome</keyword>
<feature type="domain" description="DUF7041" evidence="2">
    <location>
        <begin position="39"/>
        <end position="122"/>
    </location>
</feature>
<gene>
    <name evidence="3" type="ORF">ALC57_01095</name>
</gene>
<dbReference type="Pfam" id="PF23055">
    <property type="entry name" value="DUF7041"/>
    <property type="match status" value="1"/>
</dbReference>
<dbReference type="PANTHER" id="PTHR33327">
    <property type="entry name" value="ENDONUCLEASE"/>
    <property type="match status" value="1"/>
</dbReference>
<dbReference type="STRING" id="471704.A0A151JR52"/>
<evidence type="ECO:0000259" key="2">
    <source>
        <dbReference type="Pfam" id="PF23055"/>
    </source>
</evidence>
<feature type="region of interest" description="Disordered" evidence="1">
    <location>
        <begin position="1"/>
        <end position="25"/>
    </location>
</feature>
<dbReference type="AlphaFoldDB" id="A0A151JR52"/>
<name>A0A151JR52_9HYME</name>
<dbReference type="EMBL" id="KQ978645">
    <property type="protein sequence ID" value="KYN29457.1"/>
    <property type="molecule type" value="Genomic_DNA"/>
</dbReference>
<dbReference type="InterPro" id="IPR055469">
    <property type="entry name" value="DUF7041"/>
</dbReference>
<reference evidence="3 4" key="1">
    <citation type="submission" date="2015-09" db="EMBL/GenBank/DDBJ databases">
        <title>Trachymyrmex cornetzi WGS genome.</title>
        <authorList>
            <person name="Nygaard S."/>
            <person name="Hu H."/>
            <person name="Boomsma J."/>
            <person name="Zhang G."/>
        </authorList>
    </citation>
    <scope>NUCLEOTIDE SEQUENCE [LARGE SCALE GENOMIC DNA]</scope>
    <source>
        <strain evidence="3">Tcor2-1</strain>
        <tissue evidence="3">Whole body</tissue>
    </source>
</reference>
<evidence type="ECO:0000256" key="1">
    <source>
        <dbReference type="SAM" id="MobiDB-lite"/>
    </source>
</evidence>
<protein>
    <recommendedName>
        <fullName evidence="2">DUF7041 domain-containing protein</fullName>
    </recommendedName>
</protein>
<evidence type="ECO:0000313" key="4">
    <source>
        <dbReference type="Proteomes" id="UP000078492"/>
    </source>
</evidence>
<sequence>MADDEGATLEAGSNQNVQDTTGGGGTGGTVIVEIRNLKLPPFWKKDPVLWFEQVEAQFYTHRIRSDTLKYYTVVAAVDAEDLTQVSDILRNPPSTDKYKHFKDHIILRFTESKERQLQKLLTGLELADKKPSQLLREMRSLAANNLTDDIIHTLWMRRMPEMVKCVLSASEGVDLEKLAIIADRLIEHQTPAYVMAASTSRAKQDDEDSVSTRVSKLETMFTELMTNLKKANTPRRSRSRSTSQVKHRSSSQGSSQSICYYHTMYGKQARKCKQPCSFETLSTQEN</sequence>
<proteinExistence type="predicted"/>
<dbReference type="PANTHER" id="PTHR33327:SF3">
    <property type="entry name" value="RNA-DIRECTED DNA POLYMERASE"/>
    <property type="match status" value="1"/>
</dbReference>
<feature type="region of interest" description="Disordered" evidence="1">
    <location>
        <begin position="227"/>
        <end position="255"/>
    </location>
</feature>
<dbReference type="Proteomes" id="UP000078492">
    <property type="component" value="Unassembled WGS sequence"/>
</dbReference>
<evidence type="ECO:0000313" key="3">
    <source>
        <dbReference type="EMBL" id="KYN29457.1"/>
    </source>
</evidence>
<accession>A0A151JR52</accession>
<organism evidence="3 4">
    <name type="scientific">Trachymyrmex cornetzi</name>
    <dbReference type="NCBI Taxonomy" id="471704"/>
    <lineage>
        <taxon>Eukaryota</taxon>
        <taxon>Metazoa</taxon>
        <taxon>Ecdysozoa</taxon>
        <taxon>Arthropoda</taxon>
        <taxon>Hexapoda</taxon>
        <taxon>Insecta</taxon>
        <taxon>Pterygota</taxon>
        <taxon>Neoptera</taxon>
        <taxon>Endopterygota</taxon>
        <taxon>Hymenoptera</taxon>
        <taxon>Apocrita</taxon>
        <taxon>Aculeata</taxon>
        <taxon>Formicoidea</taxon>
        <taxon>Formicidae</taxon>
        <taxon>Myrmicinae</taxon>
        <taxon>Trachymyrmex</taxon>
    </lineage>
</organism>
<feature type="compositionally biased region" description="Basic residues" evidence="1">
    <location>
        <begin position="232"/>
        <end position="249"/>
    </location>
</feature>